<keyword evidence="2" id="KW-1185">Reference proteome</keyword>
<sequence length="55" mass="6031">MIHTAEASVGFIIFPSASKFDSISLISCLRTKNFCEKAVIRQDFALHGSNKIMGV</sequence>
<name>A0ABM5MDJ6_GEOTH</name>
<proteinExistence type="predicted"/>
<organism evidence="1 2">
    <name type="scientific">Geobacillus thermoleovorans CCB_US3_UF5</name>
    <dbReference type="NCBI Taxonomy" id="1111068"/>
    <lineage>
        <taxon>Bacteria</taxon>
        <taxon>Bacillati</taxon>
        <taxon>Bacillota</taxon>
        <taxon>Bacilli</taxon>
        <taxon>Bacillales</taxon>
        <taxon>Anoxybacillaceae</taxon>
        <taxon>Geobacillus</taxon>
        <taxon>Geobacillus thermoleovorans group</taxon>
    </lineage>
</organism>
<evidence type="ECO:0000313" key="1">
    <source>
        <dbReference type="EMBL" id="AEV17757.1"/>
    </source>
</evidence>
<protein>
    <submittedName>
        <fullName evidence="1">Uncharacterized protein</fullName>
    </submittedName>
</protein>
<dbReference type="EMBL" id="CP003125">
    <property type="protein sequence ID" value="AEV17757.1"/>
    <property type="molecule type" value="Genomic_DNA"/>
</dbReference>
<evidence type="ECO:0000313" key="2">
    <source>
        <dbReference type="Proteomes" id="UP000005636"/>
    </source>
</evidence>
<dbReference type="Proteomes" id="UP000005636">
    <property type="component" value="Chromosome"/>
</dbReference>
<gene>
    <name evidence="1" type="ORF">GTCCBUS3UF5_4330</name>
</gene>
<accession>A0ABM5MDJ6</accession>
<reference evidence="1 2" key="1">
    <citation type="submission" date="2011-11" db="EMBL/GenBank/DDBJ databases">
        <title>Complete genome sequence of thermophilic Geobacillus thermoleovorans CCB_US3_UF5.</title>
        <authorList>
            <person name="Muhd Sakaff M.K.L."/>
            <person name="Abdul Rahman A.Y."/>
            <person name="Saito J.A."/>
            <person name="Hou S."/>
            <person name="Alam M."/>
        </authorList>
    </citation>
    <scope>NUCLEOTIDE SEQUENCE [LARGE SCALE GENOMIC DNA]</scope>
    <source>
        <strain evidence="1 2">CCB_US3_UF5</strain>
    </source>
</reference>